<dbReference type="Proteomes" id="UP001589536">
    <property type="component" value="Unassembled WGS sequence"/>
</dbReference>
<name>A0ABV5UN02_9MICC</name>
<feature type="compositionally biased region" description="Low complexity" evidence="1">
    <location>
        <begin position="75"/>
        <end position="88"/>
    </location>
</feature>
<gene>
    <name evidence="3" type="ORF">ACFFPI_05690</name>
</gene>
<comment type="caution">
    <text evidence="3">The sequence shown here is derived from an EMBL/GenBank/DDBJ whole genome shotgun (WGS) entry which is preliminary data.</text>
</comment>
<protein>
    <submittedName>
        <fullName evidence="3">Uncharacterized protein</fullName>
    </submittedName>
</protein>
<keyword evidence="2" id="KW-1133">Transmembrane helix</keyword>
<evidence type="ECO:0000313" key="3">
    <source>
        <dbReference type="EMBL" id="MFB9713645.1"/>
    </source>
</evidence>
<dbReference type="RefSeq" id="WP_345052914.1">
    <property type="nucleotide sequence ID" value="NZ_BAABED010000001.1"/>
</dbReference>
<feature type="transmembrane region" description="Helical" evidence="2">
    <location>
        <begin position="6"/>
        <end position="29"/>
    </location>
</feature>
<dbReference type="EMBL" id="JBHMBH010000012">
    <property type="protein sequence ID" value="MFB9713645.1"/>
    <property type="molecule type" value="Genomic_DNA"/>
</dbReference>
<sequence length="159" mass="17020">MGFTVGDALLVAMPVVILVALIWGLTAAFKPRNTGLSDAERYQRELAARSAAHQAAQVQAATAARARIDASTRPSQNAQQQSQQDSQSRATLQAQLGTGSGVGQAGYNSSILPNGQLNPQFALQLQGMVRSGQKIQAIKLLRHETHSDLLTAKNYIDRL</sequence>
<evidence type="ECO:0000256" key="2">
    <source>
        <dbReference type="SAM" id="Phobius"/>
    </source>
</evidence>
<organism evidence="3 4">
    <name type="scientific">Arthrobacter methylotrophus</name>
    <dbReference type="NCBI Taxonomy" id="121291"/>
    <lineage>
        <taxon>Bacteria</taxon>
        <taxon>Bacillati</taxon>
        <taxon>Actinomycetota</taxon>
        <taxon>Actinomycetes</taxon>
        <taxon>Micrococcales</taxon>
        <taxon>Micrococcaceae</taxon>
        <taxon>Arthrobacter</taxon>
    </lineage>
</organism>
<evidence type="ECO:0000313" key="4">
    <source>
        <dbReference type="Proteomes" id="UP001589536"/>
    </source>
</evidence>
<keyword evidence="2" id="KW-0812">Transmembrane</keyword>
<proteinExistence type="predicted"/>
<evidence type="ECO:0000256" key="1">
    <source>
        <dbReference type="SAM" id="MobiDB-lite"/>
    </source>
</evidence>
<accession>A0ABV5UN02</accession>
<keyword evidence="4" id="KW-1185">Reference proteome</keyword>
<feature type="region of interest" description="Disordered" evidence="1">
    <location>
        <begin position="65"/>
        <end position="91"/>
    </location>
</feature>
<reference evidence="3 4" key="1">
    <citation type="submission" date="2024-09" db="EMBL/GenBank/DDBJ databases">
        <authorList>
            <person name="Sun Q."/>
            <person name="Mori K."/>
        </authorList>
    </citation>
    <scope>NUCLEOTIDE SEQUENCE [LARGE SCALE GENOMIC DNA]</scope>
    <source>
        <strain evidence="3 4">JCM 13519</strain>
    </source>
</reference>
<keyword evidence="2" id="KW-0472">Membrane</keyword>